<dbReference type="GO" id="GO:0010507">
    <property type="term" value="P:negative regulation of autophagy"/>
    <property type="evidence" value="ECO:0007669"/>
    <property type="project" value="TreeGrafter"/>
</dbReference>
<dbReference type="GO" id="GO:0012505">
    <property type="term" value="C:endomembrane system"/>
    <property type="evidence" value="ECO:0007669"/>
    <property type="project" value="UniProtKB-SubCell"/>
</dbReference>
<evidence type="ECO:0000256" key="7">
    <source>
        <dbReference type="ARBA" id="ARBA00049117"/>
    </source>
</evidence>
<dbReference type="CDD" id="cd11385">
    <property type="entry name" value="RagC_like"/>
    <property type="match status" value="1"/>
</dbReference>
<comment type="caution">
    <text evidence="10">The sequence shown here is derived from an EMBL/GenBank/DDBJ whole genome shotgun (WGS) entry which is preliminary data.</text>
</comment>
<evidence type="ECO:0000256" key="3">
    <source>
        <dbReference type="ARBA" id="ARBA00022741"/>
    </source>
</evidence>
<dbReference type="PANTHER" id="PTHR11259:SF2">
    <property type="entry name" value="GH16429P"/>
    <property type="match status" value="1"/>
</dbReference>
<organism evidence="10 11">
    <name type="scientific">Synchytrium microbalum</name>
    <dbReference type="NCBI Taxonomy" id="1806994"/>
    <lineage>
        <taxon>Eukaryota</taxon>
        <taxon>Fungi</taxon>
        <taxon>Fungi incertae sedis</taxon>
        <taxon>Chytridiomycota</taxon>
        <taxon>Chytridiomycota incertae sedis</taxon>
        <taxon>Chytridiomycetes</taxon>
        <taxon>Synchytriales</taxon>
        <taxon>Synchytriaceae</taxon>
        <taxon>Synchytrium</taxon>
    </lineage>
</organism>
<dbReference type="GO" id="GO:0009267">
    <property type="term" value="P:cellular response to starvation"/>
    <property type="evidence" value="ECO:0007669"/>
    <property type="project" value="TreeGrafter"/>
</dbReference>
<feature type="compositionally biased region" description="Low complexity" evidence="9">
    <location>
        <begin position="365"/>
        <end position="378"/>
    </location>
</feature>
<dbReference type="InterPro" id="IPR027417">
    <property type="entry name" value="P-loop_NTPase"/>
</dbReference>
<dbReference type="OrthoDB" id="26136at2759"/>
<feature type="region of interest" description="Disordered" evidence="9">
    <location>
        <begin position="359"/>
        <end position="387"/>
    </location>
</feature>
<dbReference type="GO" id="GO:1990131">
    <property type="term" value="C:Gtr1-Gtr2 GTPase complex"/>
    <property type="evidence" value="ECO:0007669"/>
    <property type="project" value="UniProtKB-UniRule"/>
</dbReference>
<dbReference type="InterPro" id="IPR006762">
    <property type="entry name" value="Gtr1_RagA"/>
</dbReference>
<name>A0A507C370_9FUNG</name>
<dbReference type="GO" id="GO:0005525">
    <property type="term" value="F:GTP binding"/>
    <property type="evidence" value="ECO:0007669"/>
    <property type="project" value="UniProtKB-UniRule"/>
</dbReference>
<protein>
    <recommendedName>
        <fullName evidence="8">GTP-binding protein</fullName>
    </recommendedName>
</protein>
<comment type="similarity">
    <text evidence="2 8">Belongs to the GTR/RAG GTP-binding protein family.</text>
</comment>
<comment type="subunit">
    <text evidence="8">Component of the GSE complex.</text>
</comment>
<dbReference type="PANTHER" id="PTHR11259">
    <property type="entry name" value="RAS-RELATED GTP BINDING RAG/GTR YEAST"/>
    <property type="match status" value="1"/>
</dbReference>
<dbReference type="Pfam" id="PF04670">
    <property type="entry name" value="Gtr1_RagA"/>
    <property type="match status" value="1"/>
</dbReference>
<dbReference type="SUPFAM" id="SSF52540">
    <property type="entry name" value="P-loop containing nucleoside triphosphate hydrolases"/>
    <property type="match status" value="1"/>
</dbReference>
<keyword evidence="4" id="KW-0378">Hydrolase</keyword>
<evidence type="ECO:0000256" key="5">
    <source>
        <dbReference type="ARBA" id="ARBA00023134"/>
    </source>
</evidence>
<dbReference type="GO" id="GO:1904263">
    <property type="term" value="P:positive regulation of TORC1 signaling"/>
    <property type="evidence" value="ECO:0007669"/>
    <property type="project" value="TreeGrafter"/>
</dbReference>
<keyword evidence="11" id="KW-1185">Reference proteome</keyword>
<dbReference type="STRING" id="1806994.A0A507C370"/>
<dbReference type="GO" id="GO:0005634">
    <property type="term" value="C:nucleus"/>
    <property type="evidence" value="ECO:0007669"/>
    <property type="project" value="TreeGrafter"/>
</dbReference>
<dbReference type="GO" id="GO:0000329">
    <property type="term" value="C:fungal-type vacuole membrane"/>
    <property type="evidence" value="ECO:0007669"/>
    <property type="project" value="TreeGrafter"/>
</dbReference>
<keyword evidence="3 8" id="KW-0547">Nucleotide-binding</keyword>
<evidence type="ECO:0000256" key="6">
    <source>
        <dbReference type="ARBA" id="ARBA00023136"/>
    </source>
</evidence>
<comment type="subcellular location">
    <subcellularLocation>
        <location evidence="1">Endomembrane system</location>
    </subcellularLocation>
</comment>
<evidence type="ECO:0000256" key="9">
    <source>
        <dbReference type="SAM" id="MobiDB-lite"/>
    </source>
</evidence>
<keyword evidence="6" id="KW-0472">Membrane</keyword>
<evidence type="ECO:0000256" key="8">
    <source>
        <dbReference type="RuleBase" id="RU367014"/>
    </source>
</evidence>
<sequence length="387" mass="43540">MAKPYQLTDDDIEGSTTNGFHVPMEKPRLLLMGLRRSGKSSIQRVVFHKMAANDTLYLEPTVRIATADVTSFIDFQICDFPGQVDVNDPSFRPDVVFGNCKVLVFVIDSQDDFLDALQRLHGIVTEAYKVNPSIHFEVFLHKVDGLSDDHKIETHREISQRIHDDLTDVDLPQIHITFHLTSIYDYSIYEAFSKVVQKLIGDYLPTLENLLNVFNSTSGVEKSFLFDSLSKVYVATDSTPVDMQWYELCSDMIDVVLDVASIYGSAGSDPTAPEPDEEHAEEAQSIIKLNNNMVLYLREVNRNMSLVCLLREENFASQGVIDYNFRCFREAVLDVLEVRKGHLEVADRQGVLVTRRNSVSTLAKSSPATTQSSSTVSSGGRSDARRR</sequence>
<dbReference type="GO" id="GO:0003924">
    <property type="term" value="F:GTPase activity"/>
    <property type="evidence" value="ECO:0007669"/>
    <property type="project" value="UniProtKB-UniRule"/>
</dbReference>
<gene>
    <name evidence="10" type="ORF">SmJEL517_g04414</name>
</gene>
<keyword evidence="5 8" id="KW-0342">GTP-binding</keyword>
<evidence type="ECO:0000256" key="2">
    <source>
        <dbReference type="ARBA" id="ARBA00007756"/>
    </source>
</evidence>
<comment type="function">
    <text evidence="8">GTPase involved in activation of the TORC1 signaling pathway, which promotes growth and represses autophagy in nutrient-rich conditions.</text>
</comment>
<reference evidence="10 11" key="1">
    <citation type="journal article" date="2019" name="Sci. Rep.">
        <title>Comparative genomics of chytrid fungi reveal insights into the obligate biotrophic and pathogenic lifestyle of Synchytrium endobioticum.</title>
        <authorList>
            <person name="van de Vossenberg B.T.L.H."/>
            <person name="Warris S."/>
            <person name="Nguyen H.D.T."/>
            <person name="van Gent-Pelzer M.P.E."/>
            <person name="Joly D.L."/>
            <person name="van de Geest H.C."/>
            <person name="Bonants P.J.M."/>
            <person name="Smith D.S."/>
            <person name="Levesque C.A."/>
            <person name="van der Lee T.A.J."/>
        </authorList>
    </citation>
    <scope>NUCLEOTIDE SEQUENCE [LARGE SCALE GENOMIC DNA]</scope>
    <source>
        <strain evidence="10 11">JEL517</strain>
    </source>
</reference>
<dbReference type="RefSeq" id="XP_031023721.1">
    <property type="nucleotide sequence ID" value="XM_031170342.1"/>
</dbReference>
<evidence type="ECO:0000256" key="4">
    <source>
        <dbReference type="ARBA" id="ARBA00022801"/>
    </source>
</evidence>
<evidence type="ECO:0000313" key="11">
    <source>
        <dbReference type="Proteomes" id="UP000319731"/>
    </source>
</evidence>
<dbReference type="Gene3D" id="3.30.450.190">
    <property type="match status" value="1"/>
</dbReference>
<proteinExistence type="inferred from homology"/>
<dbReference type="FunFam" id="3.40.50.300:FF:000643">
    <property type="entry name" value="Small monomeric GTPase (Gtr2)"/>
    <property type="match status" value="1"/>
</dbReference>
<dbReference type="EMBL" id="QEAO01000029">
    <property type="protein sequence ID" value="TPX32534.1"/>
    <property type="molecule type" value="Genomic_DNA"/>
</dbReference>
<dbReference type="Proteomes" id="UP000319731">
    <property type="component" value="Unassembled WGS sequence"/>
</dbReference>
<dbReference type="GeneID" id="42005639"/>
<dbReference type="InterPro" id="IPR039400">
    <property type="entry name" value="RagC/D"/>
</dbReference>
<dbReference type="AlphaFoldDB" id="A0A507C370"/>
<comment type="catalytic activity">
    <reaction evidence="7">
        <text>GTP + H2O = GDP + phosphate + H(+)</text>
        <dbReference type="Rhea" id="RHEA:19669"/>
        <dbReference type="ChEBI" id="CHEBI:15377"/>
        <dbReference type="ChEBI" id="CHEBI:15378"/>
        <dbReference type="ChEBI" id="CHEBI:37565"/>
        <dbReference type="ChEBI" id="CHEBI:43474"/>
        <dbReference type="ChEBI" id="CHEBI:58189"/>
    </reaction>
    <physiologicalReaction direction="left-to-right" evidence="7">
        <dbReference type="Rhea" id="RHEA:19670"/>
    </physiologicalReaction>
</comment>
<dbReference type="Gene3D" id="3.40.50.300">
    <property type="entry name" value="P-loop containing nucleotide triphosphate hydrolases"/>
    <property type="match status" value="1"/>
</dbReference>
<evidence type="ECO:0000313" key="10">
    <source>
        <dbReference type="EMBL" id="TPX32534.1"/>
    </source>
</evidence>
<accession>A0A507C370</accession>
<evidence type="ECO:0000256" key="1">
    <source>
        <dbReference type="ARBA" id="ARBA00004308"/>
    </source>
</evidence>